<evidence type="ECO:0000259" key="1">
    <source>
        <dbReference type="Pfam" id="PF01814"/>
    </source>
</evidence>
<dbReference type="STRING" id="153971.AWC19_09580"/>
<reference evidence="2 3" key="1">
    <citation type="submission" date="2016-01" db="EMBL/GenBank/DDBJ databases">
        <title>The new phylogeny of the genus Mycobacterium.</title>
        <authorList>
            <person name="Tarcisio F."/>
            <person name="Conor M."/>
            <person name="Antonella G."/>
            <person name="Elisabetta G."/>
            <person name="Giulia F.S."/>
            <person name="Sara T."/>
            <person name="Anna F."/>
            <person name="Clotilde B."/>
            <person name="Roberto B."/>
            <person name="Veronica D.S."/>
            <person name="Fabio R."/>
            <person name="Monica P."/>
            <person name="Olivier J."/>
            <person name="Enrico T."/>
            <person name="Nicola S."/>
        </authorList>
    </citation>
    <scope>NUCLEOTIDE SEQUENCE [LARGE SCALE GENOMIC DNA]</scope>
    <source>
        <strain evidence="2 3">DSM 44572</strain>
    </source>
</reference>
<evidence type="ECO:0000313" key="3">
    <source>
        <dbReference type="Proteomes" id="UP000193529"/>
    </source>
</evidence>
<feature type="domain" description="Hemerythrin-like" evidence="1">
    <location>
        <begin position="2"/>
        <end position="95"/>
    </location>
</feature>
<sequence>MLCYALHAHHDGEDRILWPVLRERLSAEESRLLDKIEIQHADITSCIERVEDARRQWFLHLDHHHGDALANELHALSRLVDRHLDDEERDILPLAAAYLSEAEWHAVNEGGKAVLSFKAVLFIVGMTCYRVNRRLTNVVLYSLSAPAKIAIPPLARLMYVRRAARVHGTRRP</sequence>
<dbReference type="AlphaFoldDB" id="A0A1X1ZLX4"/>
<accession>A0A1X1ZLX4</accession>
<dbReference type="CDD" id="cd12108">
    <property type="entry name" value="Hr-like"/>
    <property type="match status" value="1"/>
</dbReference>
<dbReference type="InterPro" id="IPR012312">
    <property type="entry name" value="Hemerythrin-like"/>
</dbReference>
<keyword evidence="3" id="KW-1185">Reference proteome</keyword>
<dbReference type="EMBL" id="LQPJ01000102">
    <property type="protein sequence ID" value="ORW24350.1"/>
    <property type="molecule type" value="Genomic_DNA"/>
</dbReference>
<protein>
    <recommendedName>
        <fullName evidence="1">Hemerythrin-like domain-containing protein</fullName>
    </recommendedName>
</protein>
<comment type="caution">
    <text evidence="2">The sequence shown here is derived from an EMBL/GenBank/DDBJ whole genome shotgun (WGS) entry which is preliminary data.</text>
</comment>
<evidence type="ECO:0000313" key="2">
    <source>
        <dbReference type="EMBL" id="ORW24350.1"/>
    </source>
</evidence>
<organism evidence="2 3">
    <name type="scientific">Mycobacterium palustre</name>
    <dbReference type="NCBI Taxonomy" id="153971"/>
    <lineage>
        <taxon>Bacteria</taxon>
        <taxon>Bacillati</taxon>
        <taxon>Actinomycetota</taxon>
        <taxon>Actinomycetes</taxon>
        <taxon>Mycobacteriales</taxon>
        <taxon>Mycobacteriaceae</taxon>
        <taxon>Mycobacterium</taxon>
        <taxon>Mycobacterium simiae complex</taxon>
    </lineage>
</organism>
<gene>
    <name evidence="2" type="ORF">AWC19_09580</name>
</gene>
<dbReference type="Gene3D" id="1.20.120.520">
    <property type="entry name" value="nmb1532 protein domain like"/>
    <property type="match status" value="1"/>
</dbReference>
<proteinExistence type="predicted"/>
<dbReference type="Pfam" id="PF01814">
    <property type="entry name" value="Hemerythrin"/>
    <property type="match status" value="1"/>
</dbReference>
<name>A0A1X1ZLX4_9MYCO</name>
<dbReference type="Proteomes" id="UP000193529">
    <property type="component" value="Unassembled WGS sequence"/>
</dbReference>